<dbReference type="SUPFAM" id="SSF53271">
    <property type="entry name" value="PRTase-like"/>
    <property type="match status" value="1"/>
</dbReference>
<dbReference type="Gene3D" id="3.40.50.2020">
    <property type="match status" value="1"/>
</dbReference>
<dbReference type="CDD" id="cd06223">
    <property type="entry name" value="PRTases_typeI"/>
    <property type="match status" value="1"/>
</dbReference>
<dbReference type="Pfam" id="PF00156">
    <property type="entry name" value="Pribosyltran"/>
    <property type="match status" value="1"/>
</dbReference>
<dbReference type="EMBL" id="VSZS01000068">
    <property type="protein sequence ID" value="TYR29685.1"/>
    <property type="molecule type" value="Genomic_DNA"/>
</dbReference>
<dbReference type="OrthoDB" id="7060065at2"/>
<keyword evidence="3" id="KW-1185">Reference proteome</keyword>
<dbReference type="PANTHER" id="PTHR43218">
    <property type="entry name" value="PHOSPHORIBOSYLTRANSFERASE-RELATED"/>
    <property type="match status" value="1"/>
</dbReference>
<reference evidence="2 3" key="2">
    <citation type="submission" date="2019-09" db="EMBL/GenBank/DDBJ databases">
        <title>Mesorhizobium sp. MaA-C15 isolated from Microcystis aeruginosa.</title>
        <authorList>
            <person name="Jeong S.E."/>
            <person name="Jin H.M."/>
            <person name="Jeon C.O."/>
        </authorList>
    </citation>
    <scope>NUCLEOTIDE SEQUENCE [LARGE SCALE GENOMIC DNA]</scope>
    <source>
        <strain evidence="2 3">MaA-C15</strain>
    </source>
</reference>
<keyword evidence="2" id="KW-0328">Glycosyltransferase</keyword>
<gene>
    <name evidence="2" type="ORF">FY036_22840</name>
</gene>
<name>A0A5D4GQT0_9HYPH</name>
<protein>
    <submittedName>
        <fullName evidence="2">Phosphoribosyltransferase</fullName>
    </submittedName>
</protein>
<dbReference type="AlphaFoldDB" id="A0A5D4GQT0"/>
<organism evidence="2 3">
    <name type="scientific">Neoaquamicrobium microcysteis</name>
    <dbReference type="NCBI Taxonomy" id="2682781"/>
    <lineage>
        <taxon>Bacteria</taxon>
        <taxon>Pseudomonadati</taxon>
        <taxon>Pseudomonadota</taxon>
        <taxon>Alphaproteobacteria</taxon>
        <taxon>Hyphomicrobiales</taxon>
        <taxon>Phyllobacteriaceae</taxon>
        <taxon>Neoaquamicrobium</taxon>
    </lineage>
</organism>
<dbReference type="InterPro" id="IPR000836">
    <property type="entry name" value="PRTase_dom"/>
</dbReference>
<accession>A0A5D4GQT0</accession>
<proteinExistence type="predicted"/>
<dbReference type="GO" id="GO:0016757">
    <property type="term" value="F:glycosyltransferase activity"/>
    <property type="evidence" value="ECO:0007669"/>
    <property type="project" value="UniProtKB-KW"/>
</dbReference>
<dbReference type="RefSeq" id="WP_148916993.1">
    <property type="nucleotide sequence ID" value="NZ_VSZS01000068.1"/>
</dbReference>
<dbReference type="PANTHER" id="PTHR43218:SF1">
    <property type="entry name" value="PHOSPHORIBOSYLTRANSFERASE"/>
    <property type="match status" value="1"/>
</dbReference>
<comment type="caution">
    <text evidence="2">The sequence shown here is derived from an EMBL/GenBank/DDBJ whole genome shotgun (WGS) entry which is preliminary data.</text>
</comment>
<evidence type="ECO:0000259" key="1">
    <source>
        <dbReference type="Pfam" id="PF00156"/>
    </source>
</evidence>
<sequence>MESNPLTFAPHEFWQEIQAPGTFEAHAGSGFLDFYPAVLADGRQLALPIRVLPGGDDRAVASLIVNQASFEVEDALAEAMTAHAHAFAPEVVVGVPTLGLPLAANVARRLGHARMVALGTSRKFWYDDALSQPLRSITSPGGEKRIYLDPRMLPLLRGRRFVLVDDVVSTGTSLVSVLRLLEGAGLRPAAAIFAMLQGKRWKAALDDAGMHDLAVFGAICSPLLVRGGDGRWRPELSAA</sequence>
<evidence type="ECO:0000313" key="3">
    <source>
        <dbReference type="Proteomes" id="UP000323258"/>
    </source>
</evidence>
<reference evidence="2 3" key="1">
    <citation type="submission" date="2019-08" db="EMBL/GenBank/DDBJ databases">
        <authorList>
            <person name="Seo Y.L."/>
        </authorList>
    </citation>
    <scope>NUCLEOTIDE SEQUENCE [LARGE SCALE GENOMIC DNA]</scope>
    <source>
        <strain evidence="2 3">MaA-C15</strain>
    </source>
</reference>
<dbReference type="InterPro" id="IPR029057">
    <property type="entry name" value="PRTase-like"/>
</dbReference>
<dbReference type="Proteomes" id="UP000323258">
    <property type="component" value="Unassembled WGS sequence"/>
</dbReference>
<feature type="domain" description="Phosphoribosyltransferase" evidence="1">
    <location>
        <begin position="85"/>
        <end position="202"/>
    </location>
</feature>
<keyword evidence="2" id="KW-0808">Transferase</keyword>
<dbReference type="NCBIfam" id="NF004689">
    <property type="entry name" value="PRK06031.1"/>
    <property type="match status" value="1"/>
</dbReference>
<evidence type="ECO:0000313" key="2">
    <source>
        <dbReference type="EMBL" id="TYR29685.1"/>
    </source>
</evidence>